<dbReference type="Pfam" id="PF00520">
    <property type="entry name" value="Ion_trans"/>
    <property type="match status" value="1"/>
</dbReference>
<dbReference type="PANTHER" id="PTHR24161:SF119">
    <property type="entry name" value="ANKYRIN REPEAT DOMAIN 44"/>
    <property type="match status" value="1"/>
</dbReference>
<feature type="transmembrane region" description="Helical" evidence="9">
    <location>
        <begin position="907"/>
        <end position="929"/>
    </location>
</feature>
<feature type="transmembrane region" description="Helical" evidence="9">
    <location>
        <begin position="935"/>
        <end position="954"/>
    </location>
</feature>
<evidence type="ECO:0000256" key="4">
    <source>
        <dbReference type="ARBA" id="ARBA00022989"/>
    </source>
</evidence>
<evidence type="ECO:0000313" key="11">
    <source>
        <dbReference type="EMBL" id="KAI6661801.1"/>
    </source>
</evidence>
<keyword evidence="6 9" id="KW-0472">Membrane</keyword>
<accession>A0AAV7KLQ5</accession>
<evidence type="ECO:0000313" key="12">
    <source>
        <dbReference type="Proteomes" id="UP001165289"/>
    </source>
</evidence>
<dbReference type="Proteomes" id="UP001165289">
    <property type="component" value="Unassembled WGS sequence"/>
</dbReference>
<feature type="repeat" description="ANK" evidence="7">
    <location>
        <begin position="526"/>
        <end position="558"/>
    </location>
</feature>
<dbReference type="InterPro" id="IPR002110">
    <property type="entry name" value="Ankyrin_rpt"/>
</dbReference>
<proteinExistence type="predicted"/>
<feature type="transmembrane region" description="Helical" evidence="9">
    <location>
        <begin position="780"/>
        <end position="798"/>
    </location>
</feature>
<evidence type="ECO:0000259" key="10">
    <source>
        <dbReference type="Pfam" id="PF00520"/>
    </source>
</evidence>
<feature type="repeat" description="ANK" evidence="7">
    <location>
        <begin position="493"/>
        <end position="525"/>
    </location>
</feature>
<evidence type="ECO:0000256" key="8">
    <source>
        <dbReference type="SAM" id="MobiDB-lite"/>
    </source>
</evidence>
<keyword evidence="2 9" id="KW-0812">Transmembrane</keyword>
<organism evidence="11 12">
    <name type="scientific">Oopsacas minuta</name>
    <dbReference type="NCBI Taxonomy" id="111878"/>
    <lineage>
        <taxon>Eukaryota</taxon>
        <taxon>Metazoa</taxon>
        <taxon>Porifera</taxon>
        <taxon>Hexactinellida</taxon>
        <taxon>Hexasterophora</taxon>
        <taxon>Lyssacinosida</taxon>
        <taxon>Leucopsacidae</taxon>
        <taxon>Oopsacas</taxon>
    </lineage>
</organism>
<dbReference type="EMBL" id="JAKMXF010000006">
    <property type="protein sequence ID" value="KAI6661801.1"/>
    <property type="molecule type" value="Genomic_DNA"/>
</dbReference>
<protein>
    <recommendedName>
        <fullName evidence="10">Ion transport domain-containing protein</fullName>
    </recommendedName>
</protein>
<sequence length="1244" mass="141273">MADKGSPKHIPLLSIHDDASPSPVSTVGKASKSVLLSRFCRYHGKSHSVFDIKKVNSNKDVFTEDLLLASEDRRSSEPDLAELSLIHLKTGNTFKINRNMLKFITIPQLPNILYQIIDSGSIQALEYFFRNGPDLKTLSTTHNLFPLHYSAERSHSEILIWMLENKSLKNLSEKTDSKGNTLLHAACMSNNSECFKCCFEKLKEVSVDLSKIIDIQNNTFQTPLYVATQNQFQMAIEILLESGADPMIPGPGGLTSIHLAAHNGLILLLHMLLRQADSNRDELKKLFGKKVSLENGEEFNIMQMAALDTVSLLVQFGADPNTSRKESQISPLIQAAREDNLELLRVLLQSGANPNLPDSNGNTPLMGAITIGSVDGVAMLLDAGASPNLPNKAGFNAVNQCAQYGHVDVLDLLVRAGGLLVSEDMFTSALHSAAFWDEAEILRIMLTKYKAPVNTLSKISTLPVHPAIRKGHSACLRVLIDEGANIYFKSPLTGDTLLHLAVRENQREAVRLLVKARINQDEIDNDNLTPLMLAVQLNRHDLIPILFAAGASLDKTNLQGNTSLHIAAIHSSLRSAKCILDLIQTLRDTNTDKCLFEVKNLKGETPFDISLNKPKETVSRLFIEYGSSEYFLRSPKSQEDDTKRSLAANLPFNIFHRVMNNNRFKTMRVLQEKMVSYSDSQNVTLTSSFLDIDESGFLPDNENYNFRSKTVLHKLLDCAETEVKYHPLVNIVVNKKISIYRNWYLFSFLLYFVYLIFLSFALFQAATLCDPLYYTGTLDYLRLFSEIVVIFFVISFFLSELVEIWVDWYNIIQEKRLESDIAVKTIEYSGQFSSAFTLHKIRELFQKIDRRTFYFPSAFYSYFSDFYNFLDIFSIMFVIFVFILRLSDSRAQWVFASIMYIINVFRLFKYIRIIPALGAYSVIIFRIFLIDMPKFLAVFFIICLGFYGGSLLALRFSPYAPITNNCTLSNPTTSSVNSTCTNIDLRYFNHTNVFRDLLITGVLLLVDGGASGHEADIKLDYRWYFETVYIISAFIISVVLSNILIAQLTDTYSQISVQNELHYKLELAVTLEHSSNLFFFCGTKPRKYCSFEKIILPTQQWEDLTMQSYSKTTEELLYDVTENLLEFRQEVDQDLDINLKSSSDLHNKVENLEEMSSLCLKNISEIITNQESMLANNSGNVSTVPSKIDEDLSSFLTQSRSIMDQQMKYLQDLETRMEERIQRLGNQLDERLKSVDERLQALQK</sequence>
<dbReference type="PROSITE" id="PS50297">
    <property type="entry name" value="ANK_REP_REGION"/>
    <property type="match status" value="4"/>
</dbReference>
<dbReference type="GO" id="GO:0016020">
    <property type="term" value="C:membrane"/>
    <property type="evidence" value="ECO:0007669"/>
    <property type="project" value="UniProtKB-SubCell"/>
</dbReference>
<feature type="repeat" description="ANK" evidence="7">
    <location>
        <begin position="459"/>
        <end position="491"/>
    </location>
</feature>
<dbReference type="InterPro" id="IPR036770">
    <property type="entry name" value="Ankyrin_rpt-contain_sf"/>
</dbReference>
<dbReference type="Pfam" id="PF12796">
    <property type="entry name" value="Ank_2"/>
    <property type="match status" value="3"/>
</dbReference>
<comment type="caution">
    <text evidence="11">The sequence shown here is derived from an EMBL/GenBank/DDBJ whole genome shotgun (WGS) entry which is preliminary data.</text>
</comment>
<dbReference type="GO" id="GO:0005216">
    <property type="term" value="F:monoatomic ion channel activity"/>
    <property type="evidence" value="ECO:0007669"/>
    <property type="project" value="InterPro"/>
</dbReference>
<evidence type="ECO:0000256" key="2">
    <source>
        <dbReference type="ARBA" id="ARBA00022692"/>
    </source>
</evidence>
<feature type="region of interest" description="Disordered" evidence="8">
    <location>
        <begin position="1"/>
        <end position="25"/>
    </location>
</feature>
<evidence type="ECO:0000256" key="7">
    <source>
        <dbReference type="PROSITE-ProRule" id="PRU00023"/>
    </source>
</evidence>
<evidence type="ECO:0000256" key="9">
    <source>
        <dbReference type="SAM" id="Phobius"/>
    </source>
</evidence>
<evidence type="ECO:0000256" key="1">
    <source>
        <dbReference type="ARBA" id="ARBA00004141"/>
    </source>
</evidence>
<dbReference type="SUPFAM" id="SSF48403">
    <property type="entry name" value="Ankyrin repeat"/>
    <property type="match status" value="2"/>
</dbReference>
<keyword evidence="4 9" id="KW-1133">Transmembrane helix</keyword>
<evidence type="ECO:0000256" key="6">
    <source>
        <dbReference type="ARBA" id="ARBA00023136"/>
    </source>
</evidence>
<dbReference type="InterPro" id="IPR005821">
    <property type="entry name" value="Ion_trans_dom"/>
</dbReference>
<evidence type="ECO:0000256" key="5">
    <source>
        <dbReference type="ARBA" id="ARBA00023043"/>
    </source>
</evidence>
<dbReference type="PANTHER" id="PTHR24161">
    <property type="entry name" value="ANK_REP_REGION DOMAIN-CONTAINING PROTEIN-RELATED"/>
    <property type="match status" value="1"/>
</dbReference>
<evidence type="ECO:0000256" key="3">
    <source>
        <dbReference type="ARBA" id="ARBA00022737"/>
    </source>
</evidence>
<name>A0AAV7KLQ5_9METZ</name>
<feature type="transmembrane region" description="Helical" evidence="9">
    <location>
        <begin position="866"/>
        <end position="886"/>
    </location>
</feature>
<keyword evidence="5 7" id="KW-0040">ANK repeat</keyword>
<dbReference type="AlphaFoldDB" id="A0AAV7KLQ5"/>
<feature type="transmembrane region" description="Helical" evidence="9">
    <location>
        <begin position="1028"/>
        <end position="1048"/>
    </location>
</feature>
<feature type="repeat" description="ANK" evidence="7">
    <location>
        <begin position="327"/>
        <end position="359"/>
    </location>
</feature>
<keyword evidence="3" id="KW-0677">Repeat</keyword>
<dbReference type="SMART" id="SM00248">
    <property type="entry name" value="ANK"/>
    <property type="match status" value="14"/>
</dbReference>
<dbReference type="PROSITE" id="PS50088">
    <property type="entry name" value="ANK_REPEAT"/>
    <property type="match status" value="5"/>
</dbReference>
<keyword evidence="12" id="KW-1185">Reference proteome</keyword>
<comment type="subcellular location">
    <subcellularLocation>
        <location evidence="1">Membrane</location>
        <topology evidence="1">Multi-pass membrane protein</topology>
    </subcellularLocation>
</comment>
<feature type="transmembrane region" description="Helical" evidence="9">
    <location>
        <begin position="743"/>
        <end position="768"/>
    </location>
</feature>
<feature type="domain" description="Ion transport" evidence="10">
    <location>
        <begin position="741"/>
        <end position="1058"/>
    </location>
</feature>
<feature type="repeat" description="ANK" evidence="7">
    <location>
        <begin position="360"/>
        <end position="392"/>
    </location>
</feature>
<reference evidence="11 12" key="1">
    <citation type="journal article" date="2023" name="BMC Biol.">
        <title>The compact genome of the sponge Oopsacas minuta (Hexactinellida) is lacking key metazoan core genes.</title>
        <authorList>
            <person name="Santini S."/>
            <person name="Schenkelaars Q."/>
            <person name="Jourda C."/>
            <person name="Duchesne M."/>
            <person name="Belahbib H."/>
            <person name="Rocher C."/>
            <person name="Selva M."/>
            <person name="Riesgo A."/>
            <person name="Vervoort M."/>
            <person name="Leys S.P."/>
            <person name="Kodjabachian L."/>
            <person name="Le Bivic A."/>
            <person name="Borchiellini C."/>
            <person name="Claverie J.M."/>
            <person name="Renard E."/>
        </authorList>
    </citation>
    <scope>NUCLEOTIDE SEQUENCE [LARGE SCALE GENOMIC DNA]</scope>
    <source>
        <strain evidence="11">SPO-2</strain>
    </source>
</reference>
<gene>
    <name evidence="11" type="ORF">LOD99_9808</name>
</gene>
<dbReference type="Gene3D" id="1.25.40.20">
    <property type="entry name" value="Ankyrin repeat-containing domain"/>
    <property type="match status" value="3"/>
</dbReference>